<organism evidence="2 3">
    <name type="scientific">Forsythia ovata</name>
    <dbReference type="NCBI Taxonomy" id="205694"/>
    <lineage>
        <taxon>Eukaryota</taxon>
        <taxon>Viridiplantae</taxon>
        <taxon>Streptophyta</taxon>
        <taxon>Embryophyta</taxon>
        <taxon>Tracheophyta</taxon>
        <taxon>Spermatophyta</taxon>
        <taxon>Magnoliopsida</taxon>
        <taxon>eudicotyledons</taxon>
        <taxon>Gunneridae</taxon>
        <taxon>Pentapetalae</taxon>
        <taxon>asterids</taxon>
        <taxon>lamiids</taxon>
        <taxon>Lamiales</taxon>
        <taxon>Oleaceae</taxon>
        <taxon>Forsythieae</taxon>
        <taxon>Forsythia</taxon>
    </lineage>
</organism>
<reference evidence="3" key="1">
    <citation type="submission" date="2024-07" db="EMBL/GenBank/DDBJ databases">
        <title>Two chromosome-level genome assemblies of Korean endemic species Abeliophyllum distichum and Forsythia ovata (Oleaceae).</title>
        <authorList>
            <person name="Jang H."/>
        </authorList>
    </citation>
    <scope>NUCLEOTIDE SEQUENCE [LARGE SCALE GENOMIC DNA]</scope>
</reference>
<dbReference type="AlphaFoldDB" id="A0ABD1VIY2"/>
<name>A0ABD1VIY2_9LAMI</name>
<protein>
    <recommendedName>
        <fullName evidence="1">DUF7705 domain-containing protein</fullName>
    </recommendedName>
</protein>
<proteinExistence type="predicted"/>
<feature type="domain" description="DUF7705" evidence="1">
    <location>
        <begin position="111"/>
        <end position="150"/>
    </location>
</feature>
<dbReference type="InterPro" id="IPR056122">
    <property type="entry name" value="DUF7705"/>
</dbReference>
<dbReference type="EMBL" id="JBFOLJ010000005">
    <property type="protein sequence ID" value="KAL2537309.1"/>
    <property type="molecule type" value="Genomic_DNA"/>
</dbReference>
<evidence type="ECO:0000313" key="2">
    <source>
        <dbReference type="EMBL" id="KAL2537309.1"/>
    </source>
</evidence>
<dbReference type="Proteomes" id="UP001604277">
    <property type="component" value="Unassembled WGS sequence"/>
</dbReference>
<comment type="caution">
    <text evidence="2">The sequence shown here is derived from an EMBL/GenBank/DDBJ whole genome shotgun (WGS) entry which is preliminary data.</text>
</comment>
<gene>
    <name evidence="2" type="ORF">Fot_18700</name>
</gene>
<keyword evidence="3" id="KW-1185">Reference proteome</keyword>
<dbReference type="Pfam" id="PF24804">
    <property type="entry name" value="DUF7705"/>
    <property type="match status" value="1"/>
</dbReference>
<sequence>MTQLTSPMVPTTITLFQVMHSTCRNHTAAAILTVIRKHNNWFSCCFIQYGQNMDTGLNRERVGLEMGELGNSMSVDFPVDFTSTRYVIYKLYTSVIKLKKMNGYDFIPLLDLGTIPARRIWTSLDVGIEIFVTDKAEVVEWTLCNFDVILT</sequence>
<evidence type="ECO:0000313" key="3">
    <source>
        <dbReference type="Proteomes" id="UP001604277"/>
    </source>
</evidence>
<accession>A0ABD1VIY2</accession>
<evidence type="ECO:0000259" key="1">
    <source>
        <dbReference type="Pfam" id="PF24804"/>
    </source>
</evidence>